<evidence type="ECO:0000313" key="2">
    <source>
        <dbReference type="Proteomes" id="UP000199024"/>
    </source>
</evidence>
<gene>
    <name evidence="1" type="ORF">SAMN05421771_2744</name>
</gene>
<dbReference type="Proteomes" id="UP000199024">
    <property type="component" value="Unassembled WGS sequence"/>
</dbReference>
<dbReference type="AlphaFoldDB" id="A0A1I6MIS0"/>
<reference evidence="1 2" key="1">
    <citation type="submission" date="2016-10" db="EMBL/GenBank/DDBJ databases">
        <authorList>
            <person name="de Groot N.N."/>
        </authorList>
    </citation>
    <scope>NUCLEOTIDE SEQUENCE [LARGE SCALE GENOMIC DNA]</scope>
    <source>
        <strain evidence="1 2">DSM 21001</strain>
    </source>
</reference>
<dbReference type="EMBL" id="FOZL01000001">
    <property type="protein sequence ID" value="SFS15610.1"/>
    <property type="molecule type" value="Genomic_DNA"/>
</dbReference>
<proteinExistence type="predicted"/>
<sequence>MNQSQHRAGGAAIGIIEHVAMRGHIEFHRSKTAQFTGDTFWA</sequence>
<name>A0A1I6MIS0_9BACT</name>
<protein>
    <submittedName>
        <fullName evidence="1">Uncharacterized protein</fullName>
    </submittedName>
</protein>
<organism evidence="1 2">
    <name type="scientific">Granulicella pectinivorans</name>
    <dbReference type="NCBI Taxonomy" id="474950"/>
    <lineage>
        <taxon>Bacteria</taxon>
        <taxon>Pseudomonadati</taxon>
        <taxon>Acidobacteriota</taxon>
        <taxon>Terriglobia</taxon>
        <taxon>Terriglobales</taxon>
        <taxon>Acidobacteriaceae</taxon>
        <taxon>Granulicella</taxon>
    </lineage>
</organism>
<accession>A0A1I6MIS0</accession>
<dbReference type="RefSeq" id="WP_281245502.1">
    <property type="nucleotide sequence ID" value="NZ_FOZL01000001.1"/>
</dbReference>
<keyword evidence="2" id="KW-1185">Reference proteome</keyword>
<evidence type="ECO:0000313" key="1">
    <source>
        <dbReference type="EMBL" id="SFS15610.1"/>
    </source>
</evidence>